<sequence length="378" mass="43930">MRKLTFSLIFILYIMGTLGYVAAYSQAIKLHVGDEVYIDDMHIFIDKSRVDNRTAAVIEYQNSTFLVFEGQNKTIGNYTIEVIPFKDYVYLMISAPFNFTARFPEEENLTASNVTVANQTNTTAPAPANLTNSTTSEPANITANYTCSSVEECQAIIAKLENELEKEKQERAELEKQIEYLRQQATFCNMTQVENEQLKKQLRILEQALEEKNQRIRELERQIEELQAQQWSWETFREKSEEQYLLWTPYLFPVVLGGLVVYYRRYKTTKKYAEVMIDQKARELKEELLSEYLKKDLLRAKIETIVDDPNLLVILRTIIPQITGSTEITKGDILNIDIDQVAELARKKFLLKENRVEYLKKKLAELKEAIKEEVGENV</sequence>
<dbReference type="EMBL" id="AP006878">
    <property type="protein sequence ID" value="BAD84277.1"/>
    <property type="molecule type" value="Genomic_DNA"/>
</dbReference>
<dbReference type="GeneID" id="78446593"/>
<gene>
    <name evidence="3" type="ordered locus">TK0088</name>
</gene>
<keyword evidence="2" id="KW-0472">Membrane</keyword>
<keyword evidence="1" id="KW-0175">Coiled coil</keyword>
<protein>
    <submittedName>
        <fullName evidence="3">Hypothetical membrane protein, conserved</fullName>
    </submittedName>
</protein>
<evidence type="ECO:0000313" key="3">
    <source>
        <dbReference type="EMBL" id="BAD84277.1"/>
    </source>
</evidence>
<dbReference type="eggNOG" id="arCOG07164">
    <property type="taxonomic scope" value="Archaea"/>
</dbReference>
<accession>Q5JEJ8</accession>
<dbReference type="HOGENOM" id="CLU_730796_0_0_2"/>
<feature type="coiled-coil region" evidence="1">
    <location>
        <begin position="150"/>
        <end position="229"/>
    </location>
</feature>
<keyword evidence="2" id="KW-0812">Transmembrane</keyword>
<reference evidence="3 4" key="1">
    <citation type="journal article" date="2005" name="Genome Res.">
        <title>Complete genome sequence of the hyperthermophilic archaeon Thermococcus kodakaraensis KOD1 and comparison with Pyrococcus genomes.</title>
        <authorList>
            <person name="Fukui T."/>
            <person name="Atomi H."/>
            <person name="Kanai T."/>
            <person name="Matsumi R."/>
            <person name="Fujiwara S."/>
            <person name="Imanaka T."/>
        </authorList>
    </citation>
    <scope>NUCLEOTIDE SEQUENCE [LARGE SCALE GENOMIC DNA]</scope>
    <source>
        <strain evidence="4">ATCC BAA-918 / JCM 12380 / KOD1</strain>
    </source>
</reference>
<evidence type="ECO:0000256" key="2">
    <source>
        <dbReference type="SAM" id="Phobius"/>
    </source>
</evidence>
<keyword evidence="4" id="KW-1185">Reference proteome</keyword>
<dbReference type="Proteomes" id="UP000000536">
    <property type="component" value="Chromosome"/>
</dbReference>
<keyword evidence="2" id="KW-1133">Transmembrane helix</keyword>
<dbReference type="RefSeq" id="WP_011249043.1">
    <property type="nucleotide sequence ID" value="NC_006624.1"/>
</dbReference>
<feature type="transmembrane region" description="Helical" evidence="2">
    <location>
        <begin position="244"/>
        <end position="263"/>
    </location>
</feature>
<dbReference type="AlphaFoldDB" id="Q5JEJ8"/>
<evidence type="ECO:0000256" key="1">
    <source>
        <dbReference type="SAM" id="Coils"/>
    </source>
</evidence>
<organism evidence="3 4">
    <name type="scientific">Thermococcus kodakarensis (strain ATCC BAA-918 / JCM 12380 / KOD1)</name>
    <name type="common">Pyrococcus kodakaraensis (strain KOD1)</name>
    <dbReference type="NCBI Taxonomy" id="69014"/>
    <lineage>
        <taxon>Archaea</taxon>
        <taxon>Methanobacteriati</taxon>
        <taxon>Methanobacteriota</taxon>
        <taxon>Thermococci</taxon>
        <taxon>Thermococcales</taxon>
        <taxon>Thermococcaceae</taxon>
        <taxon>Thermococcus</taxon>
    </lineage>
</organism>
<dbReference type="EnsemblBacteria" id="BAD84277">
    <property type="protein sequence ID" value="BAD84277"/>
    <property type="gene ID" value="TK0088"/>
</dbReference>
<dbReference type="InParanoid" id="Q5JEJ8"/>
<dbReference type="OrthoDB" id="382721at2157"/>
<dbReference type="STRING" id="69014.TK0088"/>
<proteinExistence type="predicted"/>
<name>Q5JEJ8_THEKO</name>
<evidence type="ECO:0000313" key="4">
    <source>
        <dbReference type="Proteomes" id="UP000000536"/>
    </source>
</evidence>
<dbReference type="PATRIC" id="fig|69014.16.peg.91"/>
<dbReference type="Gene3D" id="1.20.1170.10">
    <property type="match status" value="1"/>
</dbReference>
<dbReference type="KEGG" id="tko:TK0088"/>